<evidence type="ECO:0000256" key="2">
    <source>
        <dbReference type="ARBA" id="ARBA00022490"/>
    </source>
</evidence>
<evidence type="ECO:0000256" key="4">
    <source>
        <dbReference type="ARBA" id="ARBA00023015"/>
    </source>
</evidence>
<dbReference type="CDD" id="cd16321">
    <property type="entry name" value="MraZ_C"/>
    <property type="match status" value="1"/>
</dbReference>
<dbReference type="InterPro" id="IPR035644">
    <property type="entry name" value="MraZ_C"/>
</dbReference>
<comment type="subunit">
    <text evidence="7">Forms oligomers.</text>
</comment>
<evidence type="ECO:0000256" key="6">
    <source>
        <dbReference type="ARBA" id="ARBA00023163"/>
    </source>
</evidence>
<comment type="similarity">
    <text evidence="7">Belongs to the MraZ family.</text>
</comment>
<sequence>MVLTGLYRRSLDDKQRLALPKPLRSKVLESEPMYVTPGLDGCIAVYPEQAFAALAERLAIGSPAAKEVREYSRLFYSQASCVEIDRQSRIRIPQSLLDWADVSVEAVVVGVRDHLEIWSGERWEEFVASRDQQYEDLAVTAFAPQPAIDPTKIAADTAATLEAPLKPQPK</sequence>
<dbReference type="InterPro" id="IPR035642">
    <property type="entry name" value="MraZ_N"/>
</dbReference>
<evidence type="ECO:0000313" key="10">
    <source>
        <dbReference type="Proteomes" id="UP000319852"/>
    </source>
</evidence>
<dbReference type="InterPro" id="IPR038619">
    <property type="entry name" value="MraZ_sf"/>
</dbReference>
<keyword evidence="10" id="KW-1185">Reference proteome</keyword>
<protein>
    <recommendedName>
        <fullName evidence="1 7">Transcriptional regulator MraZ</fullName>
    </recommendedName>
</protein>
<dbReference type="SUPFAM" id="SSF89447">
    <property type="entry name" value="AbrB/MazE/MraZ-like"/>
    <property type="match status" value="1"/>
</dbReference>
<feature type="domain" description="SpoVT-AbrB" evidence="8">
    <location>
        <begin position="6"/>
        <end position="50"/>
    </location>
</feature>
<gene>
    <name evidence="7 9" type="primary">mraZ</name>
    <name evidence="9" type="ORF">HG15A2_22710</name>
</gene>
<dbReference type="InterPro" id="IPR037914">
    <property type="entry name" value="SpoVT-AbrB_sf"/>
</dbReference>
<accession>A0A517MVS3</accession>
<comment type="subcellular location">
    <subcellularLocation>
        <location evidence="7">Cytoplasm</location>
        <location evidence="7">Nucleoid</location>
    </subcellularLocation>
</comment>
<dbReference type="InterPro" id="IPR003444">
    <property type="entry name" value="MraZ"/>
</dbReference>
<dbReference type="PANTHER" id="PTHR34701:SF1">
    <property type="entry name" value="TRANSCRIPTIONAL REGULATOR MRAZ"/>
    <property type="match status" value="1"/>
</dbReference>
<keyword evidence="5 7" id="KW-0238">DNA-binding</keyword>
<dbReference type="KEGG" id="amob:HG15A2_22710"/>
<dbReference type="PANTHER" id="PTHR34701">
    <property type="entry name" value="TRANSCRIPTIONAL REGULATOR MRAZ"/>
    <property type="match status" value="1"/>
</dbReference>
<dbReference type="CDD" id="cd16320">
    <property type="entry name" value="MraZ_N"/>
    <property type="match status" value="1"/>
</dbReference>
<dbReference type="InterPro" id="IPR020603">
    <property type="entry name" value="MraZ_dom"/>
</dbReference>
<dbReference type="AlphaFoldDB" id="A0A517MVS3"/>
<keyword evidence="6 7" id="KW-0804">Transcription</keyword>
<organism evidence="9 10">
    <name type="scientific">Adhaeretor mobilis</name>
    <dbReference type="NCBI Taxonomy" id="1930276"/>
    <lineage>
        <taxon>Bacteria</taxon>
        <taxon>Pseudomonadati</taxon>
        <taxon>Planctomycetota</taxon>
        <taxon>Planctomycetia</taxon>
        <taxon>Pirellulales</taxon>
        <taxon>Lacipirellulaceae</taxon>
        <taxon>Adhaeretor</taxon>
    </lineage>
</organism>
<reference evidence="9 10" key="1">
    <citation type="submission" date="2019-02" db="EMBL/GenBank/DDBJ databases">
        <title>Deep-cultivation of Planctomycetes and their phenomic and genomic characterization uncovers novel biology.</title>
        <authorList>
            <person name="Wiegand S."/>
            <person name="Jogler M."/>
            <person name="Boedeker C."/>
            <person name="Pinto D."/>
            <person name="Vollmers J."/>
            <person name="Rivas-Marin E."/>
            <person name="Kohn T."/>
            <person name="Peeters S.H."/>
            <person name="Heuer A."/>
            <person name="Rast P."/>
            <person name="Oberbeckmann S."/>
            <person name="Bunk B."/>
            <person name="Jeske O."/>
            <person name="Meyerdierks A."/>
            <person name="Storesund J.E."/>
            <person name="Kallscheuer N."/>
            <person name="Luecker S."/>
            <person name="Lage O.M."/>
            <person name="Pohl T."/>
            <person name="Merkel B.J."/>
            <person name="Hornburger P."/>
            <person name="Mueller R.-W."/>
            <person name="Bruemmer F."/>
            <person name="Labrenz M."/>
            <person name="Spormann A.M."/>
            <person name="Op den Camp H."/>
            <person name="Overmann J."/>
            <person name="Amann R."/>
            <person name="Jetten M.S.M."/>
            <person name="Mascher T."/>
            <person name="Medema M.H."/>
            <person name="Devos D.P."/>
            <person name="Kaster A.-K."/>
            <person name="Ovreas L."/>
            <person name="Rohde M."/>
            <person name="Galperin M.Y."/>
            <person name="Jogler C."/>
        </authorList>
    </citation>
    <scope>NUCLEOTIDE SEQUENCE [LARGE SCALE GENOMIC DNA]</scope>
    <source>
        <strain evidence="9 10">HG15A2</strain>
    </source>
</reference>
<keyword evidence="3" id="KW-0677">Repeat</keyword>
<keyword evidence="2 7" id="KW-0963">Cytoplasm</keyword>
<evidence type="ECO:0000259" key="8">
    <source>
        <dbReference type="PROSITE" id="PS51740"/>
    </source>
</evidence>
<name>A0A517MVS3_9BACT</name>
<evidence type="ECO:0000256" key="7">
    <source>
        <dbReference type="HAMAP-Rule" id="MF_01008"/>
    </source>
</evidence>
<dbReference type="Proteomes" id="UP000319852">
    <property type="component" value="Chromosome"/>
</dbReference>
<dbReference type="GO" id="GO:0000976">
    <property type="term" value="F:transcription cis-regulatory region binding"/>
    <property type="evidence" value="ECO:0007669"/>
    <property type="project" value="TreeGrafter"/>
</dbReference>
<dbReference type="GO" id="GO:0003700">
    <property type="term" value="F:DNA-binding transcription factor activity"/>
    <property type="evidence" value="ECO:0007669"/>
    <property type="project" value="UniProtKB-UniRule"/>
</dbReference>
<keyword evidence="4 7" id="KW-0805">Transcription regulation</keyword>
<evidence type="ECO:0000313" key="9">
    <source>
        <dbReference type="EMBL" id="QDS98982.1"/>
    </source>
</evidence>
<dbReference type="Gene3D" id="3.40.1550.20">
    <property type="entry name" value="Transcriptional regulator MraZ domain"/>
    <property type="match status" value="1"/>
</dbReference>
<proteinExistence type="inferred from homology"/>
<dbReference type="HAMAP" id="MF_01008">
    <property type="entry name" value="MraZ"/>
    <property type="match status" value="1"/>
</dbReference>
<evidence type="ECO:0000256" key="3">
    <source>
        <dbReference type="ARBA" id="ARBA00022737"/>
    </source>
</evidence>
<dbReference type="GO" id="GO:0005737">
    <property type="term" value="C:cytoplasm"/>
    <property type="evidence" value="ECO:0007669"/>
    <property type="project" value="UniProtKB-UniRule"/>
</dbReference>
<feature type="domain" description="SpoVT-AbrB" evidence="8">
    <location>
        <begin position="79"/>
        <end position="122"/>
    </location>
</feature>
<evidence type="ECO:0000256" key="1">
    <source>
        <dbReference type="ARBA" id="ARBA00013860"/>
    </source>
</evidence>
<dbReference type="EMBL" id="CP036263">
    <property type="protein sequence ID" value="QDS98982.1"/>
    <property type="molecule type" value="Genomic_DNA"/>
</dbReference>
<dbReference type="InterPro" id="IPR007159">
    <property type="entry name" value="SpoVT-AbrB_dom"/>
</dbReference>
<dbReference type="PROSITE" id="PS51740">
    <property type="entry name" value="SPOVT_ABRB"/>
    <property type="match status" value="2"/>
</dbReference>
<dbReference type="GO" id="GO:0009295">
    <property type="term" value="C:nucleoid"/>
    <property type="evidence" value="ECO:0007669"/>
    <property type="project" value="UniProtKB-SubCell"/>
</dbReference>
<dbReference type="Pfam" id="PF02381">
    <property type="entry name" value="MraZ"/>
    <property type="match status" value="2"/>
</dbReference>
<dbReference type="GO" id="GO:2000143">
    <property type="term" value="P:negative regulation of DNA-templated transcription initiation"/>
    <property type="evidence" value="ECO:0007669"/>
    <property type="project" value="TreeGrafter"/>
</dbReference>
<evidence type="ECO:0000256" key="5">
    <source>
        <dbReference type="ARBA" id="ARBA00023125"/>
    </source>
</evidence>